<dbReference type="EMBL" id="CAJVCH010571180">
    <property type="protein sequence ID" value="CAG7836862.1"/>
    <property type="molecule type" value="Genomic_DNA"/>
</dbReference>
<keyword evidence="15" id="KW-0406">Ion transport</keyword>
<dbReference type="FunFam" id="3.40.190.10:FF:000010">
    <property type="entry name" value="glutamate receptor ionotropic, NMDA 1 isoform X1"/>
    <property type="match status" value="1"/>
</dbReference>
<evidence type="ECO:0000256" key="4">
    <source>
        <dbReference type="ARBA" id="ARBA00015895"/>
    </source>
</evidence>
<dbReference type="Pfam" id="PF21773">
    <property type="entry name" value="ODAD1_CC"/>
    <property type="match status" value="1"/>
</dbReference>
<comment type="subunit">
    <text evidence="3">Forms a heteromeric NMDA channel with Nmdar2.</text>
</comment>
<dbReference type="SMART" id="SM00918">
    <property type="entry name" value="Lig_chan-Glu_bd"/>
    <property type="match status" value="1"/>
</dbReference>
<dbReference type="CDD" id="cd06379">
    <property type="entry name" value="PBP1_iGluR_NMDA_NR1"/>
    <property type="match status" value="1"/>
</dbReference>
<dbReference type="GO" id="GO:0014069">
    <property type="term" value="C:postsynaptic density"/>
    <property type="evidence" value="ECO:0007669"/>
    <property type="project" value="UniProtKB-SubCell"/>
</dbReference>
<feature type="region of interest" description="Disordered" evidence="26">
    <location>
        <begin position="1372"/>
        <end position="1392"/>
    </location>
</feature>
<keyword evidence="21" id="KW-1071">Ligand-gated ion channel</keyword>
<dbReference type="SMART" id="SM00079">
    <property type="entry name" value="PBPe"/>
    <property type="match status" value="1"/>
</dbReference>
<keyword evidence="22" id="KW-0407">Ion channel</keyword>
<keyword evidence="5" id="KW-0813">Transport</keyword>
<keyword evidence="14" id="KW-0175">Coiled coil</keyword>
<evidence type="ECO:0000259" key="29">
    <source>
        <dbReference type="SMART" id="SM00079"/>
    </source>
</evidence>
<dbReference type="InterPro" id="IPR049873">
    <property type="entry name" value="NMDA1-like_N"/>
</dbReference>
<keyword evidence="6" id="KW-1003">Cell membrane</keyword>
<dbReference type="Pfam" id="PF00060">
    <property type="entry name" value="Lig_chan"/>
    <property type="match status" value="1"/>
</dbReference>
<dbReference type="InterPro" id="IPR001320">
    <property type="entry name" value="Iontro_rcpt_C"/>
</dbReference>
<evidence type="ECO:0000256" key="20">
    <source>
        <dbReference type="ARBA" id="ARBA00023257"/>
    </source>
</evidence>
<feature type="transmembrane region" description="Helical" evidence="27">
    <location>
        <begin position="571"/>
        <end position="589"/>
    </location>
</feature>
<keyword evidence="8 27" id="KW-0812">Transmembrane</keyword>
<organism evidence="31 32">
    <name type="scientific">Allacma fusca</name>
    <dbReference type="NCBI Taxonomy" id="39272"/>
    <lineage>
        <taxon>Eukaryota</taxon>
        <taxon>Metazoa</taxon>
        <taxon>Ecdysozoa</taxon>
        <taxon>Arthropoda</taxon>
        <taxon>Hexapoda</taxon>
        <taxon>Collembola</taxon>
        <taxon>Symphypleona</taxon>
        <taxon>Sminthuridae</taxon>
        <taxon>Allacma</taxon>
    </lineage>
</organism>
<dbReference type="InterPro" id="IPR019594">
    <property type="entry name" value="Glu/Gly-bd"/>
</dbReference>
<evidence type="ECO:0000256" key="24">
    <source>
        <dbReference type="ARBA" id="ARBA00034100"/>
    </source>
</evidence>
<evidence type="ECO:0000256" key="7">
    <source>
        <dbReference type="ARBA" id="ARBA00022553"/>
    </source>
</evidence>
<dbReference type="Pfam" id="PF10613">
    <property type="entry name" value="Lig_chan-Glu_bd"/>
    <property type="match status" value="1"/>
</dbReference>
<evidence type="ECO:0000256" key="8">
    <source>
        <dbReference type="ARBA" id="ARBA00022692"/>
    </source>
</evidence>
<dbReference type="InterPro" id="IPR049258">
    <property type="entry name" value="ODAD1_CC"/>
</dbReference>
<dbReference type="CDD" id="cd13719">
    <property type="entry name" value="PBP2_iGluR_NMDA_Nr1"/>
    <property type="match status" value="1"/>
</dbReference>
<evidence type="ECO:0000256" key="5">
    <source>
        <dbReference type="ARBA" id="ARBA00022448"/>
    </source>
</evidence>
<dbReference type="Proteomes" id="UP000708208">
    <property type="component" value="Unassembled WGS sequence"/>
</dbReference>
<evidence type="ECO:0000256" key="10">
    <source>
        <dbReference type="ARBA" id="ARBA00022837"/>
    </source>
</evidence>
<evidence type="ECO:0000256" key="16">
    <source>
        <dbReference type="ARBA" id="ARBA00023136"/>
    </source>
</evidence>
<evidence type="ECO:0000256" key="15">
    <source>
        <dbReference type="ARBA" id="ARBA00023065"/>
    </source>
</evidence>
<feature type="transmembrane region" description="Helical" evidence="27">
    <location>
        <begin position="641"/>
        <end position="667"/>
    </location>
</feature>
<evidence type="ECO:0000313" key="31">
    <source>
        <dbReference type="EMBL" id="CAG7836862.1"/>
    </source>
</evidence>
<evidence type="ECO:0000256" key="11">
    <source>
        <dbReference type="ARBA" id="ARBA00022842"/>
    </source>
</evidence>
<reference evidence="31" key="1">
    <citation type="submission" date="2021-06" db="EMBL/GenBank/DDBJ databases">
        <authorList>
            <person name="Hodson N. C."/>
            <person name="Mongue J. A."/>
            <person name="Jaron S. K."/>
        </authorList>
    </citation>
    <scope>NUCLEOTIDE SEQUENCE</scope>
</reference>
<protein>
    <recommendedName>
        <fullName evidence="4">Glutamate [NMDA] receptor subunit 1</fullName>
    </recommendedName>
</protein>
<evidence type="ECO:0000259" key="30">
    <source>
        <dbReference type="SMART" id="SM00918"/>
    </source>
</evidence>
<dbReference type="FunFam" id="3.40.190.10:FF:000177">
    <property type="entry name" value="Glutamate [NMDA] receptor subunit 1"/>
    <property type="match status" value="1"/>
</dbReference>
<feature type="domain" description="Ionotropic glutamate receptor C-terminal" evidence="29">
    <location>
        <begin position="417"/>
        <end position="805"/>
    </location>
</feature>
<evidence type="ECO:0000256" key="9">
    <source>
        <dbReference type="ARBA" id="ARBA00022729"/>
    </source>
</evidence>
<evidence type="ECO:0000256" key="27">
    <source>
        <dbReference type="SAM" id="Phobius"/>
    </source>
</evidence>
<dbReference type="InterPro" id="IPR001828">
    <property type="entry name" value="ANF_lig-bd_rcpt"/>
</dbReference>
<evidence type="ECO:0000256" key="13">
    <source>
        <dbReference type="ARBA" id="ARBA00023018"/>
    </source>
</evidence>
<keyword evidence="16 27" id="KW-0472">Membrane</keyword>
<proteinExistence type="inferred from homology"/>
<evidence type="ECO:0000256" key="14">
    <source>
        <dbReference type="ARBA" id="ARBA00023054"/>
    </source>
</evidence>
<dbReference type="FunFam" id="3.40.50.2300:FF:000025">
    <property type="entry name" value="glutamate receptor ionotropic, NMDA 1 isoform X1"/>
    <property type="match status" value="1"/>
</dbReference>
<dbReference type="GO" id="GO:0015276">
    <property type="term" value="F:ligand-gated monoatomic ion channel activity"/>
    <property type="evidence" value="ECO:0007669"/>
    <property type="project" value="InterPro"/>
</dbReference>
<name>A0A8J2Q1K6_9HEXA</name>
<gene>
    <name evidence="31" type="ORF">AFUS01_LOCUS46054</name>
</gene>
<comment type="similarity">
    <text evidence="2">Belongs to the glutamate-gated ion channel (TC 1.A.10.1) family.</text>
</comment>
<evidence type="ECO:0000256" key="17">
    <source>
        <dbReference type="ARBA" id="ARBA00023157"/>
    </source>
</evidence>
<evidence type="ECO:0000256" key="28">
    <source>
        <dbReference type="SAM" id="SignalP"/>
    </source>
</evidence>
<evidence type="ECO:0000256" key="2">
    <source>
        <dbReference type="ARBA" id="ARBA00008685"/>
    </source>
</evidence>
<keyword evidence="13" id="KW-0770">Synapse</keyword>
<dbReference type="Pfam" id="PF01094">
    <property type="entry name" value="ANF_receptor"/>
    <property type="match status" value="2"/>
</dbReference>
<keyword evidence="9 28" id="KW-0732">Signal</keyword>
<keyword evidence="18" id="KW-0675">Receptor</keyword>
<keyword evidence="10" id="KW-0106">Calcium</keyword>
<keyword evidence="11" id="KW-0460">Magnesium</keyword>
<accession>A0A8J2Q1K6</accession>
<evidence type="ECO:0000313" key="32">
    <source>
        <dbReference type="Proteomes" id="UP000708208"/>
    </source>
</evidence>
<keyword evidence="17" id="KW-1015">Disulfide bond</keyword>
<sequence>MWNPVMKLLVSVWFLILTYVCLASDVSVYDGTPTNPQTYQIGGVLSNNDSEGHFVTVIKHLNLKHQYVTRGIALFATHIQMDPNPIRTAINVCDHLIKKQVYAVVVSHPPIGDLSPAAVSYTSGFYHIPVIGISSRDSAFSDKNIHVSFLRTVPPYSHQADVWVEILKNFQYKKVIFLHSSDTDGRSVLGRFQTNAQNLEDDIEIKIEQVVELEPGAENYIDKLRELENAQARVYLLYSSLADADAIFRAAGQLNLTDGGHVWLVTEQLLQSSEIPVGALGLKLLNADNETAHIKDSLHVLAAALKEMNSKDNITEAPKDCSTSGVTWDTGKKLFEYIKKQELLDGETGKVAFDESGDRINAEYHVINVYPRKSLTSIGTYLYSKEKGEMDLSINDSAIIWPGGERRQPAGVMIPKHLRILTIEETPFVFVRKVDSEAECNKGDEEPCPHFNTTEEPVPVMYCCRGYCIDLLKQLRLKMNFTSTLTLSPDGQFGSYLIKNGTNKKEWTGLIAELVNERADMIVAPLTINPERAQAIEFSKPFKYQGITILVKRAPRKPTLVSFLQPFRGNLWILVMLSVHVVALVLYLLDRFSPFGRYRLANMDGTEEDALNLSSAIWFAWGVLLNSGIGEGTPRSFAARVLGIVWAGFAMIIVASYTANLAAFLVLDRPKTIFSGIHDNRLRNPTENFNYSTVKGSAVDMYFRRQVELSNMYRVMERRNYDTAQAAIDDIKKGTLQAFIWDSSRLQYEAAQNCELITSGELFGRSGYAIGLQKGSPWSNDVTHEILEFHESGFMEQLDKKWIINPEPDPNSRPEACPTEEKIPTTLGLENMDDAFILIAAVDENVRNFEKLQRQELLRLQRKYRQLGGDARSPNLDNDTSGKLGRQKAIARQLLFEKDNLRSDLLIANSTRFRNLAKGTGDFVEIILKNYNEYRMSMEEHLDEVFEIEQQLDKIVKRIVQQKLKMQSLFGRSVSADMLERIADRCKNRLYWLTRAYNSRCHINHLMRHEISEYLLARTKFFFRQRWYKQAYAETKSMMNKVTENTTRRYDSRDDSALKIKTLVTRNDRDSRLHVLEIKDLQRLIHQDERNNNFIKTKNRNRNLIEPDWARKQRRFASKFRNLETVLVNYKRSFREVLQLGNTRDLDTLLSTYRTQEQKNFAHVKYLMDIYNEIMVLKATVLQLQKDIEYHAQVFNVRKKAEKAILNELVNDVTKKEKIRMTFEDEMKTSENHMVNLVSGVQTVFEAAKCENAPVVRLLGNKMGINPLNMLLCLNVLEHQVDEWQHKKTVMEIQKLINEGKANKMLQHNSVQAHTFKQLSKGGPFRPRVVFTGHMGLNDDEDEEERQFSKYPFTREEMVSYCLDKIRANGGLETKYAGGSPGDSDEDLNEML</sequence>
<feature type="signal peptide" evidence="28">
    <location>
        <begin position="1"/>
        <end position="23"/>
    </location>
</feature>
<comment type="subcellular location">
    <subcellularLocation>
        <location evidence="1">Cell membrane</location>
        <topology evidence="1">Multi-pass membrane protein</topology>
    </subcellularLocation>
    <subcellularLocation>
        <location evidence="24">Postsynaptic cell membrane</location>
    </subcellularLocation>
    <subcellularLocation>
        <location evidence="25">Postsynaptic density</location>
    </subcellularLocation>
</comment>
<keyword evidence="7" id="KW-0597">Phosphoprotein</keyword>
<feature type="domain" description="Ionotropic glutamate receptor L-glutamate and glycine-binding" evidence="30">
    <location>
        <begin position="450"/>
        <end position="516"/>
    </location>
</feature>
<dbReference type="GO" id="GO:0035235">
    <property type="term" value="P:ionotropic glutamate receptor signaling pathway"/>
    <property type="evidence" value="ECO:0007669"/>
    <property type="project" value="UniProtKB-ARBA"/>
</dbReference>
<evidence type="ECO:0000256" key="21">
    <source>
        <dbReference type="ARBA" id="ARBA00023286"/>
    </source>
</evidence>
<evidence type="ECO:0000256" key="23">
    <source>
        <dbReference type="ARBA" id="ARBA00024675"/>
    </source>
</evidence>
<dbReference type="InterPro" id="IPR015683">
    <property type="entry name" value="Ionotropic_Glu_rcpt"/>
</dbReference>
<dbReference type="OrthoDB" id="5984008at2759"/>
<evidence type="ECO:0000256" key="6">
    <source>
        <dbReference type="ARBA" id="ARBA00022475"/>
    </source>
</evidence>
<evidence type="ECO:0000256" key="19">
    <source>
        <dbReference type="ARBA" id="ARBA00023180"/>
    </source>
</evidence>
<comment type="function">
    <text evidence="23">NMDA receptor subtype of glutamate-gated ion channels with high calcium permeability and voltage-dependent sensitivity to magnesium. Mediated by glycine. This protein plays a key role in synaptic plasticity, synaptogenesis, excitotoxicity, memory acquisition and learning. It mediates neuronal functions in glutamate neurotransmission. Is involved in the cell surface targeting of NMDA receptors. Plays a role in associative learning and in long-term memory consolidation.</text>
</comment>
<feature type="compositionally biased region" description="Acidic residues" evidence="26">
    <location>
        <begin position="1383"/>
        <end position="1392"/>
    </location>
</feature>
<comment type="caution">
    <text evidence="31">The sequence shown here is derived from an EMBL/GenBank/DDBJ whole genome shotgun (WGS) entry which is preliminary data.</text>
</comment>
<dbReference type="PANTHER" id="PTHR18966">
    <property type="entry name" value="IONOTROPIC GLUTAMATE RECEPTOR"/>
    <property type="match status" value="1"/>
</dbReference>
<dbReference type="GO" id="GO:0017146">
    <property type="term" value="C:NMDA selective glutamate receptor complex"/>
    <property type="evidence" value="ECO:0007669"/>
    <property type="project" value="UniProtKB-ARBA"/>
</dbReference>
<keyword evidence="20" id="KW-0628">Postsynaptic cell membrane</keyword>
<evidence type="ECO:0000256" key="22">
    <source>
        <dbReference type="ARBA" id="ARBA00023303"/>
    </source>
</evidence>
<dbReference type="InterPro" id="IPR049872">
    <property type="entry name" value="NMDA1-like_ligand-bd"/>
</dbReference>
<keyword evidence="19" id="KW-0325">Glycoprotein</keyword>
<evidence type="ECO:0000256" key="25">
    <source>
        <dbReference type="ARBA" id="ARBA00034105"/>
    </source>
</evidence>
<keyword evidence="32" id="KW-1185">Reference proteome</keyword>
<evidence type="ECO:0000256" key="1">
    <source>
        <dbReference type="ARBA" id="ARBA00004651"/>
    </source>
</evidence>
<feature type="chain" id="PRO_5035154825" description="Glutamate [NMDA] receptor subunit 1" evidence="28">
    <location>
        <begin position="24"/>
        <end position="1392"/>
    </location>
</feature>
<evidence type="ECO:0000256" key="26">
    <source>
        <dbReference type="SAM" id="MobiDB-lite"/>
    </source>
</evidence>
<evidence type="ECO:0000256" key="12">
    <source>
        <dbReference type="ARBA" id="ARBA00022989"/>
    </source>
</evidence>
<evidence type="ECO:0000256" key="3">
    <source>
        <dbReference type="ARBA" id="ARBA00011106"/>
    </source>
</evidence>
<evidence type="ECO:0000256" key="18">
    <source>
        <dbReference type="ARBA" id="ARBA00023170"/>
    </source>
</evidence>
<dbReference type="GO" id="GO:0045211">
    <property type="term" value="C:postsynaptic membrane"/>
    <property type="evidence" value="ECO:0007669"/>
    <property type="project" value="UniProtKB-SubCell"/>
</dbReference>
<keyword evidence="12 27" id="KW-1133">Transmembrane helix</keyword>